<gene>
    <name evidence="2" type="ORF">B0T17DRAFT_231334</name>
</gene>
<evidence type="ECO:0000313" key="3">
    <source>
        <dbReference type="Proteomes" id="UP001174934"/>
    </source>
</evidence>
<dbReference type="EMBL" id="JAULSR010000002">
    <property type="protein sequence ID" value="KAK0630786.1"/>
    <property type="molecule type" value="Genomic_DNA"/>
</dbReference>
<name>A0AA40C9U3_9PEZI</name>
<feature type="region of interest" description="Disordered" evidence="1">
    <location>
        <begin position="230"/>
        <end position="263"/>
    </location>
</feature>
<dbReference type="InterPro" id="IPR024368">
    <property type="entry name" value="Ecl1/2/3"/>
</dbReference>
<feature type="region of interest" description="Disordered" evidence="1">
    <location>
        <begin position="109"/>
        <end position="166"/>
    </location>
</feature>
<comment type="caution">
    <text evidence="2">The sequence shown here is derived from an EMBL/GenBank/DDBJ whole genome shotgun (WGS) entry which is preliminary data.</text>
</comment>
<accession>A0AA40C9U3</accession>
<feature type="compositionally biased region" description="Basic and acidic residues" evidence="1">
    <location>
        <begin position="56"/>
        <end position="67"/>
    </location>
</feature>
<dbReference type="Proteomes" id="UP001174934">
    <property type="component" value="Unassembled WGS sequence"/>
</dbReference>
<feature type="compositionally biased region" description="Low complexity" evidence="1">
    <location>
        <begin position="142"/>
        <end position="151"/>
    </location>
</feature>
<evidence type="ECO:0000313" key="2">
    <source>
        <dbReference type="EMBL" id="KAK0630786.1"/>
    </source>
</evidence>
<dbReference type="AlphaFoldDB" id="A0AA40C9U3"/>
<keyword evidence="3" id="KW-1185">Reference proteome</keyword>
<feature type="compositionally biased region" description="Polar residues" evidence="1">
    <location>
        <begin position="152"/>
        <end position="166"/>
    </location>
</feature>
<proteinExistence type="predicted"/>
<reference evidence="2" key="1">
    <citation type="submission" date="2023-06" db="EMBL/GenBank/DDBJ databases">
        <title>Genome-scale phylogeny and comparative genomics of the fungal order Sordariales.</title>
        <authorList>
            <consortium name="Lawrence Berkeley National Laboratory"/>
            <person name="Hensen N."/>
            <person name="Bonometti L."/>
            <person name="Westerberg I."/>
            <person name="Brannstrom I.O."/>
            <person name="Guillou S."/>
            <person name="Cros-Aarteil S."/>
            <person name="Calhoun S."/>
            <person name="Haridas S."/>
            <person name="Kuo A."/>
            <person name="Mondo S."/>
            <person name="Pangilinan J."/>
            <person name="Riley R."/>
            <person name="LaButti K."/>
            <person name="Andreopoulos B."/>
            <person name="Lipzen A."/>
            <person name="Chen C."/>
            <person name="Yanf M."/>
            <person name="Daum C."/>
            <person name="Ng V."/>
            <person name="Clum A."/>
            <person name="Steindorff A."/>
            <person name="Ohm R."/>
            <person name="Martin F."/>
            <person name="Silar P."/>
            <person name="Natvig D."/>
            <person name="Lalanne C."/>
            <person name="Gautier V."/>
            <person name="Ament-velasquez S.L."/>
            <person name="Kruys A."/>
            <person name="Hutchinson M.I."/>
            <person name="Powell A.J."/>
            <person name="Barry K."/>
            <person name="Miller A.N."/>
            <person name="Grigoriev I.V."/>
            <person name="Debuchy R."/>
            <person name="Gladieux P."/>
            <person name="Thoren M.H."/>
            <person name="Johannesson H."/>
        </authorList>
    </citation>
    <scope>NUCLEOTIDE SEQUENCE</scope>
    <source>
        <strain evidence="2">SMH3391-2</strain>
    </source>
</reference>
<feature type="region of interest" description="Disordered" evidence="1">
    <location>
        <begin position="1"/>
        <end position="70"/>
    </location>
</feature>
<dbReference type="Pfam" id="PF12855">
    <property type="entry name" value="Ecl1"/>
    <property type="match status" value="1"/>
</dbReference>
<sequence>MHHHRRKSGHASGNSSMTDVRKAVGPSEPSTKHKSSRPAPMTRRTTPQVVPKLGKNPKDREREWEEERWFDEERESFPQYCMICEKQFAPSSDRFLYCSDTCRMHDQDGMGTPSTSGRHPSHHSANSYPFYSGAQEPRDIIPRASPSRPSSNYFSPPTTPNAGHTSAVSALRSLSIRSTSPPSPVGTYQTTIWPFARSAATSPSTSYSRPTSTMFSSTYDGAYYGTGGMSGYGTSSDRPLPSRRPGTHSRPKSIELVTPMMGR</sequence>
<organism evidence="2 3">
    <name type="scientific">Bombardia bombarda</name>
    <dbReference type="NCBI Taxonomy" id="252184"/>
    <lineage>
        <taxon>Eukaryota</taxon>
        <taxon>Fungi</taxon>
        <taxon>Dikarya</taxon>
        <taxon>Ascomycota</taxon>
        <taxon>Pezizomycotina</taxon>
        <taxon>Sordariomycetes</taxon>
        <taxon>Sordariomycetidae</taxon>
        <taxon>Sordariales</taxon>
        <taxon>Lasiosphaeriaceae</taxon>
        <taxon>Bombardia</taxon>
    </lineage>
</organism>
<protein>
    <submittedName>
        <fullName evidence="2">Uncharacterized protein</fullName>
    </submittedName>
</protein>
<evidence type="ECO:0000256" key="1">
    <source>
        <dbReference type="SAM" id="MobiDB-lite"/>
    </source>
</evidence>
<feature type="compositionally biased region" description="Polar residues" evidence="1">
    <location>
        <begin position="112"/>
        <end position="129"/>
    </location>
</feature>